<name>A0A4P2PTT3_SORCE</name>
<dbReference type="EMBL" id="CP012670">
    <property type="protein sequence ID" value="AUX19793.1"/>
    <property type="molecule type" value="Genomic_DNA"/>
</dbReference>
<gene>
    <name evidence="1" type="ORF">SOCEGT47_002460</name>
</gene>
<sequence length="133" mass="13211">MRLRLQAGMGGVSAGFPDVCLTPAPPAPAPVPYPNIATGMMGTPAVYNVLTSGAPTHNLGTVIPLSNGDNAGVATGVASGTVMGPCRHVTASFTVLVGGMPLTKLTSVSIQNSTNCPGMRVAPSQVTVISLGP</sequence>
<dbReference type="Proteomes" id="UP000295781">
    <property type="component" value="Chromosome"/>
</dbReference>
<evidence type="ECO:0000313" key="2">
    <source>
        <dbReference type="Proteomes" id="UP000295781"/>
    </source>
</evidence>
<evidence type="ECO:0000313" key="1">
    <source>
        <dbReference type="EMBL" id="AUX19793.1"/>
    </source>
</evidence>
<dbReference type="Pfam" id="PF13665">
    <property type="entry name" value="Tox-PAAR-like"/>
    <property type="match status" value="1"/>
</dbReference>
<reference evidence="1 2" key="1">
    <citation type="submission" date="2015-09" db="EMBL/GenBank/DDBJ databases">
        <title>Sorangium comparison.</title>
        <authorList>
            <person name="Zaburannyi N."/>
            <person name="Bunk B."/>
            <person name="Overmann J."/>
            <person name="Mueller R."/>
        </authorList>
    </citation>
    <scope>NUCLEOTIDE SEQUENCE [LARGE SCALE GENOMIC DNA]</scope>
    <source>
        <strain evidence="1 2">So ceGT47</strain>
    </source>
</reference>
<organism evidence="1 2">
    <name type="scientific">Sorangium cellulosum</name>
    <name type="common">Polyangium cellulosum</name>
    <dbReference type="NCBI Taxonomy" id="56"/>
    <lineage>
        <taxon>Bacteria</taxon>
        <taxon>Pseudomonadati</taxon>
        <taxon>Myxococcota</taxon>
        <taxon>Polyangia</taxon>
        <taxon>Polyangiales</taxon>
        <taxon>Polyangiaceae</taxon>
        <taxon>Sorangium</taxon>
    </lineage>
</organism>
<protein>
    <submittedName>
        <fullName evidence="1">Uncharacterized protein</fullName>
    </submittedName>
</protein>
<dbReference type="AlphaFoldDB" id="A0A4P2PTT3"/>
<accession>A0A4P2PTT3</accession>
<proteinExistence type="predicted"/>